<feature type="domain" description="At1g61320/AtMIF1 LRR" evidence="1">
    <location>
        <begin position="26"/>
        <end position="172"/>
    </location>
</feature>
<dbReference type="EMBL" id="JAVIJP010000034">
    <property type="protein sequence ID" value="KAL3629749.1"/>
    <property type="molecule type" value="Genomic_DNA"/>
</dbReference>
<dbReference type="InterPro" id="IPR053772">
    <property type="entry name" value="At1g61320/At1g61330-like"/>
</dbReference>
<evidence type="ECO:0000313" key="3">
    <source>
        <dbReference type="Proteomes" id="UP001632038"/>
    </source>
</evidence>
<dbReference type="Gene3D" id="3.80.10.10">
    <property type="entry name" value="Ribonuclease Inhibitor"/>
    <property type="match status" value="1"/>
</dbReference>
<sequence length="292" mass="33796">MVVFLGGSCYLKNKETFFSVLDKTLKRYHDLKLSVHKLNLAMSIDDSQVKPLLLKWIPKFIIPDMRLKSFNLSLYGHGSFSEYFDLPSILFKAESLQSLHLNGCKLSQINSTDEVLLNRLHTLTLSDVHITKETLEMILSNNPMLENASLFKCKGFKIIRVCKPHGLKDITINGMYDPWLTRDDPRSIEIDIPTIERIRISLYWFHHHKYLPQLTYLFLDRVGLSESIDFLSGKYLPCLQHLTLKSCRLPEEFSLHLSGSVTHLLMPRTLLCLYMKAKFPIRPSLSQQLQSI</sequence>
<dbReference type="Proteomes" id="UP001632038">
    <property type="component" value="Unassembled WGS sequence"/>
</dbReference>
<dbReference type="InterPro" id="IPR032675">
    <property type="entry name" value="LRR_dom_sf"/>
</dbReference>
<evidence type="ECO:0000259" key="1">
    <source>
        <dbReference type="Pfam" id="PF23622"/>
    </source>
</evidence>
<name>A0ABD3CKK1_9LAMI</name>
<reference evidence="3" key="1">
    <citation type="journal article" date="2024" name="IScience">
        <title>Strigolactones Initiate the Formation of Haustorium-like Structures in Castilleja.</title>
        <authorList>
            <person name="Buerger M."/>
            <person name="Peterson D."/>
            <person name="Chory J."/>
        </authorList>
    </citation>
    <scope>NUCLEOTIDE SEQUENCE [LARGE SCALE GENOMIC DNA]</scope>
</reference>
<dbReference type="PANTHER" id="PTHR34145">
    <property type="entry name" value="OS02G0105600 PROTEIN"/>
    <property type="match status" value="1"/>
</dbReference>
<comment type="caution">
    <text evidence="2">The sequence shown here is derived from an EMBL/GenBank/DDBJ whole genome shotgun (WGS) entry which is preliminary data.</text>
</comment>
<proteinExistence type="predicted"/>
<protein>
    <recommendedName>
        <fullName evidence="1">At1g61320/AtMIF1 LRR domain-containing protein</fullName>
    </recommendedName>
</protein>
<dbReference type="InterPro" id="IPR055357">
    <property type="entry name" value="LRR_At1g61320_AtMIF1"/>
</dbReference>
<gene>
    <name evidence="2" type="ORF">CASFOL_026971</name>
</gene>
<organism evidence="2 3">
    <name type="scientific">Castilleja foliolosa</name>
    <dbReference type="NCBI Taxonomy" id="1961234"/>
    <lineage>
        <taxon>Eukaryota</taxon>
        <taxon>Viridiplantae</taxon>
        <taxon>Streptophyta</taxon>
        <taxon>Embryophyta</taxon>
        <taxon>Tracheophyta</taxon>
        <taxon>Spermatophyta</taxon>
        <taxon>Magnoliopsida</taxon>
        <taxon>eudicotyledons</taxon>
        <taxon>Gunneridae</taxon>
        <taxon>Pentapetalae</taxon>
        <taxon>asterids</taxon>
        <taxon>lamiids</taxon>
        <taxon>Lamiales</taxon>
        <taxon>Orobanchaceae</taxon>
        <taxon>Pedicularideae</taxon>
        <taxon>Castillejinae</taxon>
        <taxon>Castilleja</taxon>
    </lineage>
</organism>
<keyword evidence="3" id="KW-1185">Reference proteome</keyword>
<dbReference type="SUPFAM" id="SSF52047">
    <property type="entry name" value="RNI-like"/>
    <property type="match status" value="1"/>
</dbReference>
<accession>A0ABD3CKK1</accession>
<evidence type="ECO:0000313" key="2">
    <source>
        <dbReference type="EMBL" id="KAL3629749.1"/>
    </source>
</evidence>
<dbReference type="Pfam" id="PF23622">
    <property type="entry name" value="LRR_At1g61320_AtMIF1"/>
    <property type="match status" value="1"/>
</dbReference>
<dbReference type="AlphaFoldDB" id="A0ABD3CKK1"/>